<proteinExistence type="predicted"/>
<evidence type="ECO:0000313" key="2">
    <source>
        <dbReference type="Proteomes" id="UP001605036"/>
    </source>
</evidence>
<protein>
    <submittedName>
        <fullName evidence="1">Uncharacterized protein</fullName>
    </submittedName>
</protein>
<comment type="caution">
    <text evidence="1">The sequence shown here is derived from an EMBL/GenBank/DDBJ whole genome shotgun (WGS) entry which is preliminary data.</text>
</comment>
<evidence type="ECO:0000313" key="1">
    <source>
        <dbReference type="EMBL" id="KAL2635860.1"/>
    </source>
</evidence>
<dbReference type="EMBL" id="JBHFFA010000003">
    <property type="protein sequence ID" value="KAL2635860.1"/>
    <property type="molecule type" value="Genomic_DNA"/>
</dbReference>
<accession>A0ABD1YZE4</accession>
<keyword evidence="2" id="KW-1185">Reference proteome</keyword>
<dbReference type="AlphaFoldDB" id="A0ABD1YZE4"/>
<dbReference type="Proteomes" id="UP001605036">
    <property type="component" value="Unassembled WGS sequence"/>
</dbReference>
<sequence length="86" mass="9662">MVDKVLAVHEKVDLKRALRESREQQRASEKPSCLGKGTSLAIPLALEELLKSHLADLVEKAREDTCMEMEQDAQIEAFDKIKENVG</sequence>
<gene>
    <name evidence="1" type="ORF">R1flu_007339</name>
</gene>
<name>A0ABD1YZE4_9MARC</name>
<organism evidence="1 2">
    <name type="scientific">Riccia fluitans</name>
    <dbReference type="NCBI Taxonomy" id="41844"/>
    <lineage>
        <taxon>Eukaryota</taxon>
        <taxon>Viridiplantae</taxon>
        <taxon>Streptophyta</taxon>
        <taxon>Embryophyta</taxon>
        <taxon>Marchantiophyta</taxon>
        <taxon>Marchantiopsida</taxon>
        <taxon>Marchantiidae</taxon>
        <taxon>Marchantiales</taxon>
        <taxon>Ricciaceae</taxon>
        <taxon>Riccia</taxon>
    </lineage>
</organism>
<reference evidence="1 2" key="1">
    <citation type="submission" date="2024-09" db="EMBL/GenBank/DDBJ databases">
        <title>Chromosome-scale assembly of Riccia fluitans.</title>
        <authorList>
            <person name="Paukszto L."/>
            <person name="Sawicki J."/>
            <person name="Karawczyk K."/>
            <person name="Piernik-Szablinska J."/>
            <person name="Szczecinska M."/>
            <person name="Mazdziarz M."/>
        </authorList>
    </citation>
    <scope>NUCLEOTIDE SEQUENCE [LARGE SCALE GENOMIC DNA]</scope>
    <source>
        <strain evidence="1">Rf_01</strain>
        <tissue evidence="1">Aerial parts of the thallus</tissue>
    </source>
</reference>